<evidence type="ECO:0000256" key="1">
    <source>
        <dbReference type="SAM" id="SignalP"/>
    </source>
</evidence>
<proteinExistence type="predicted"/>
<dbReference type="AlphaFoldDB" id="A0A365Y1H1"/>
<dbReference type="Proteomes" id="UP000253410">
    <property type="component" value="Unassembled WGS sequence"/>
</dbReference>
<evidence type="ECO:0000313" key="2">
    <source>
        <dbReference type="EMBL" id="RBL92466.1"/>
    </source>
</evidence>
<accession>A0A365Y1H1</accession>
<feature type="chain" id="PRO_5016752560" description="Penicillin-binding protein activator LpoB" evidence="1">
    <location>
        <begin position="20"/>
        <end position="275"/>
    </location>
</feature>
<dbReference type="EMBL" id="QFFJ01000001">
    <property type="protein sequence ID" value="RBL92466.1"/>
    <property type="molecule type" value="Genomic_DNA"/>
</dbReference>
<dbReference type="Gene3D" id="3.40.50.10610">
    <property type="entry name" value="ABC-type transport auxiliary lipoprotein component"/>
    <property type="match status" value="1"/>
</dbReference>
<keyword evidence="3" id="KW-1185">Reference proteome</keyword>
<reference evidence="2 3" key="1">
    <citation type="submission" date="2018-05" db="EMBL/GenBank/DDBJ databases">
        <title>Chitinophaga sp. K3CV102501T nov., isolated from isolated from a monsoon evergreen broad-leaved forest soil.</title>
        <authorList>
            <person name="Lv Y."/>
        </authorList>
    </citation>
    <scope>NUCLEOTIDE SEQUENCE [LARGE SCALE GENOMIC DNA]</scope>
    <source>
        <strain evidence="2 3">GDMCC 1.1325</strain>
    </source>
</reference>
<organism evidence="2 3">
    <name type="scientific">Chitinophaga flava</name>
    <dbReference type="NCBI Taxonomy" id="2259036"/>
    <lineage>
        <taxon>Bacteria</taxon>
        <taxon>Pseudomonadati</taxon>
        <taxon>Bacteroidota</taxon>
        <taxon>Chitinophagia</taxon>
        <taxon>Chitinophagales</taxon>
        <taxon>Chitinophagaceae</taxon>
        <taxon>Chitinophaga</taxon>
    </lineage>
</organism>
<keyword evidence="1" id="KW-0732">Signal</keyword>
<protein>
    <recommendedName>
        <fullName evidence="4">Penicillin-binding protein activator LpoB</fullName>
    </recommendedName>
</protein>
<gene>
    <name evidence="2" type="ORF">DF182_07755</name>
</gene>
<sequence>MKKNIITAAALLLASCAFGQTKPLIGIVFKGSDSTGHQAAIRNAVEDAFLRAKRFDFVEREAIDQVKGQSSENAQLTAMKELKAQYLLVGNVVSVMEDQKQSKLPVLGTTVTSQTEIIFNVKVMDVNSGELIAAGNFANTGKGKNAFNDALLGTRGRLDKFVKDNFKLMASIASIEEKNAYGDAVKVLLSAGKAVELREGDEFKVYESVEVNVDGKKITRKKTVGKIVVSRIEDEHFSVCTVLEGAGEITKLITSGATLRCELTAEAPKKLFFQK</sequence>
<dbReference type="RefSeq" id="WP_113615068.1">
    <property type="nucleotide sequence ID" value="NZ_QFFJ01000001.1"/>
</dbReference>
<feature type="signal peptide" evidence="1">
    <location>
        <begin position="1"/>
        <end position="19"/>
    </location>
</feature>
<comment type="caution">
    <text evidence="2">The sequence shown here is derived from an EMBL/GenBank/DDBJ whole genome shotgun (WGS) entry which is preliminary data.</text>
</comment>
<name>A0A365Y1H1_9BACT</name>
<dbReference type="PROSITE" id="PS51257">
    <property type="entry name" value="PROKAR_LIPOPROTEIN"/>
    <property type="match status" value="1"/>
</dbReference>
<evidence type="ECO:0000313" key="3">
    <source>
        <dbReference type="Proteomes" id="UP000253410"/>
    </source>
</evidence>
<dbReference type="OrthoDB" id="1421388at2"/>
<evidence type="ECO:0008006" key="4">
    <source>
        <dbReference type="Google" id="ProtNLM"/>
    </source>
</evidence>